<evidence type="ECO:0000313" key="2">
    <source>
        <dbReference type="Proteomes" id="UP000236311"/>
    </source>
</evidence>
<name>A0A2K4ZD20_9FIRM</name>
<reference evidence="1 2" key="1">
    <citation type="submission" date="2018-01" db="EMBL/GenBank/DDBJ databases">
        <authorList>
            <person name="Gaut B.S."/>
            <person name="Morton B.R."/>
            <person name="Clegg M.T."/>
            <person name="Duvall M.R."/>
        </authorList>
    </citation>
    <scope>NUCLEOTIDE SEQUENCE [LARGE SCALE GENOMIC DNA]</scope>
    <source>
        <strain evidence="1">GP69</strain>
    </source>
</reference>
<sequence>MRLVYFFRRENTMINNREYIKSMKTNSKLPFPYLVQLEITNDCPFNCPQCYKEVTPF</sequence>
<proteinExistence type="predicted"/>
<gene>
    <name evidence="1" type="ORF">AMURIS_01048</name>
</gene>
<dbReference type="Proteomes" id="UP000236311">
    <property type="component" value="Unassembled WGS sequence"/>
</dbReference>
<accession>A0A2K4ZD20</accession>
<organism evidence="1 2">
    <name type="scientific">Acetatifactor muris</name>
    <dbReference type="NCBI Taxonomy" id="879566"/>
    <lineage>
        <taxon>Bacteria</taxon>
        <taxon>Bacillati</taxon>
        <taxon>Bacillota</taxon>
        <taxon>Clostridia</taxon>
        <taxon>Lachnospirales</taxon>
        <taxon>Lachnospiraceae</taxon>
        <taxon>Acetatifactor</taxon>
    </lineage>
</organism>
<protein>
    <submittedName>
        <fullName evidence="1">Uncharacterized protein</fullName>
    </submittedName>
</protein>
<dbReference type="AlphaFoldDB" id="A0A2K4ZD20"/>
<evidence type="ECO:0000313" key="1">
    <source>
        <dbReference type="EMBL" id="SOY28341.1"/>
    </source>
</evidence>
<dbReference type="EMBL" id="OFSM01000004">
    <property type="protein sequence ID" value="SOY28341.1"/>
    <property type="molecule type" value="Genomic_DNA"/>
</dbReference>
<keyword evidence="2" id="KW-1185">Reference proteome</keyword>